<name>A0A7D6BF67_FERL1</name>
<dbReference type="EMBL" id="CP058998">
    <property type="protein sequence ID" value="QLJ52597.1"/>
    <property type="molecule type" value="Genomic_DNA"/>
</dbReference>
<dbReference type="AlphaFoldDB" id="A0A7D6BF67"/>
<evidence type="ECO:0000313" key="2">
    <source>
        <dbReference type="EMBL" id="QLJ52560.1"/>
    </source>
</evidence>
<evidence type="ECO:0000313" key="4">
    <source>
        <dbReference type="Proteomes" id="UP000510821"/>
    </source>
</evidence>
<reference evidence="2" key="1">
    <citation type="journal article" date="2020" name="Appl. Environ. Microbiol.">
        <title>Metabolic Diversity and Evolutionary History of the Archaeal Phylum 'Candidatus Micrarchaeota' Uncovered from a Freshwater Lake Metagenome.</title>
        <authorList>
            <person name="Kadnikov V.V."/>
            <person name="Savvichev A.S."/>
            <person name="Mardanov A.V."/>
            <person name="Beletsky A.V."/>
            <person name="Chupakov A.V."/>
            <person name="Kokryatskaya N.M."/>
            <person name="Pimenov N.V."/>
            <person name="Ravin N.V."/>
        </authorList>
    </citation>
    <scope>NUCLEOTIDE SEQUENCE</scope>
    <source>
        <strain evidence="2">Sv326</strain>
    </source>
</reference>
<protein>
    <recommendedName>
        <fullName evidence="5">SpoVT-AbrB domain-containing protein</fullName>
    </recommendedName>
</protein>
<sequence length="54" mass="6206">MPEKYADITSIFVDSEGAGRFYLSTKIVEELKIKSGEHFKVIVDNGRIIFERVE</sequence>
<gene>
    <name evidence="1" type="ORF">Sv326_0348</name>
    <name evidence="2" type="ORF">Sv326_0385</name>
    <name evidence="3" type="ORF">Sv326_0422</name>
</gene>
<dbReference type="EMBL" id="CP058998">
    <property type="protein sequence ID" value="QLJ52523.1"/>
    <property type="molecule type" value="Genomic_DNA"/>
</dbReference>
<dbReference type="EMBL" id="CP058998">
    <property type="protein sequence ID" value="QLJ52560.1"/>
    <property type="molecule type" value="Genomic_DNA"/>
</dbReference>
<evidence type="ECO:0000313" key="1">
    <source>
        <dbReference type="EMBL" id="QLJ52523.1"/>
    </source>
</evidence>
<dbReference type="KEGG" id="flt:Sv326_0385"/>
<evidence type="ECO:0000313" key="3">
    <source>
        <dbReference type="EMBL" id="QLJ52597.1"/>
    </source>
</evidence>
<organism evidence="2 4">
    <name type="scientific">Fermentimicrarchaeum limneticum</name>
    <dbReference type="NCBI Taxonomy" id="2795018"/>
    <lineage>
        <taxon>Archaea</taxon>
        <taxon>Candidatus Micrarchaeota</taxon>
        <taxon>Candidatus Fermentimicrarchaeales</taxon>
        <taxon>Candidatus Fermentimicrarchaeaceae</taxon>
        <taxon>Candidatus Fermentimicrarchaeum</taxon>
    </lineage>
</organism>
<dbReference type="Proteomes" id="UP000510821">
    <property type="component" value="Chromosome"/>
</dbReference>
<dbReference type="KEGG" id="flt:Sv326_0348"/>
<proteinExistence type="predicted"/>
<accession>A0A7D6BF67</accession>
<reference evidence="4" key="2">
    <citation type="submission" date="2020-07" db="EMBL/GenBank/DDBJ databases">
        <title>Metabolic diversity and evolutionary history of the archaeal phylum ###Micrarchaeota### uncovered from a freshwater lake metagenome.</title>
        <authorList>
            <person name="Kadnikov V.V."/>
            <person name="Savvichev A.S."/>
            <person name="Mardanov A.V."/>
            <person name="Beletsky A.V."/>
            <person name="Chupakov A.V."/>
            <person name="Kokryatskaya N.M."/>
            <person name="Pimenov N.V."/>
            <person name="Ravin N.V."/>
        </authorList>
    </citation>
    <scope>NUCLEOTIDE SEQUENCE [LARGE SCALE GENOMIC DNA]</scope>
</reference>
<evidence type="ECO:0008006" key="5">
    <source>
        <dbReference type="Google" id="ProtNLM"/>
    </source>
</evidence>
<dbReference type="KEGG" id="flt:Sv326_0422"/>